<keyword evidence="1" id="KW-0175">Coiled coil</keyword>
<gene>
    <name evidence="2" type="ORF">ACFSBT_15855</name>
</gene>
<evidence type="ECO:0000313" key="2">
    <source>
        <dbReference type="EMBL" id="MFD1514756.1"/>
    </source>
</evidence>
<comment type="caution">
    <text evidence="2">The sequence shown here is derived from an EMBL/GenBank/DDBJ whole genome shotgun (WGS) entry which is preliminary data.</text>
</comment>
<dbReference type="AlphaFoldDB" id="A0ABD6AZA8"/>
<feature type="coiled-coil region" evidence="1">
    <location>
        <begin position="55"/>
        <end position="87"/>
    </location>
</feature>
<proteinExistence type="predicted"/>
<name>A0ABD6AZA8_9EURY</name>
<protein>
    <submittedName>
        <fullName evidence="2">DUF5788 family protein</fullName>
    </submittedName>
</protein>
<dbReference type="EMBL" id="JBHUDC010000008">
    <property type="protein sequence ID" value="MFD1514756.1"/>
    <property type="molecule type" value="Genomic_DNA"/>
</dbReference>
<organism evidence="2 3">
    <name type="scientific">Halomarina rubra</name>
    <dbReference type="NCBI Taxonomy" id="2071873"/>
    <lineage>
        <taxon>Archaea</taxon>
        <taxon>Methanobacteriati</taxon>
        <taxon>Methanobacteriota</taxon>
        <taxon>Stenosarchaea group</taxon>
        <taxon>Halobacteria</taxon>
        <taxon>Halobacteriales</taxon>
        <taxon>Natronomonadaceae</taxon>
        <taxon>Halomarina</taxon>
    </lineage>
</organism>
<evidence type="ECO:0000256" key="1">
    <source>
        <dbReference type="SAM" id="Coils"/>
    </source>
</evidence>
<accession>A0ABD6AZA8</accession>
<dbReference type="Pfam" id="PF19101">
    <property type="entry name" value="DUF5788"/>
    <property type="match status" value="1"/>
</dbReference>
<dbReference type="RefSeq" id="WP_250874694.1">
    <property type="nucleotide sequence ID" value="NZ_JALXFV010000008.1"/>
</dbReference>
<dbReference type="Proteomes" id="UP001597187">
    <property type="component" value="Unassembled WGS sequence"/>
</dbReference>
<reference evidence="2 3" key="1">
    <citation type="journal article" date="2019" name="Int. J. Syst. Evol. Microbiol.">
        <title>The Global Catalogue of Microorganisms (GCM) 10K type strain sequencing project: providing services to taxonomists for standard genome sequencing and annotation.</title>
        <authorList>
            <consortium name="The Broad Institute Genomics Platform"/>
            <consortium name="The Broad Institute Genome Sequencing Center for Infectious Disease"/>
            <person name="Wu L."/>
            <person name="Ma J."/>
        </authorList>
    </citation>
    <scope>NUCLEOTIDE SEQUENCE [LARGE SCALE GENOMIC DNA]</scope>
    <source>
        <strain evidence="2 3">CGMCC 1.12563</strain>
    </source>
</reference>
<keyword evidence="3" id="KW-1185">Reference proteome</keyword>
<evidence type="ECO:0000313" key="3">
    <source>
        <dbReference type="Proteomes" id="UP001597187"/>
    </source>
</evidence>
<dbReference type="InterPro" id="IPR043900">
    <property type="entry name" value="DUF5788"/>
</dbReference>
<sequence>MDERTRQRLLDRIERPSQTIGASMPDELVVDGTTVDLRQFVFDCERLETIPADLREDLEATKRTLRRERLERKQRVARADLTVEEAEDVVESVHGIDRALNALEGLDAPDYGERLRQKEREDAREVLALRDVLRSL</sequence>